<feature type="compositionally biased region" description="Acidic residues" evidence="1">
    <location>
        <begin position="113"/>
        <end position="124"/>
    </location>
</feature>
<evidence type="ECO:0000256" key="1">
    <source>
        <dbReference type="SAM" id="MobiDB-lite"/>
    </source>
</evidence>
<dbReference type="PANTHER" id="PTHR43011:SF1">
    <property type="entry name" value="IRON-SULFUR CLUSTER ASSEMBLY 2 HOMOLOG, MITOCHONDRIAL"/>
    <property type="match status" value="1"/>
</dbReference>
<reference evidence="3" key="1">
    <citation type="submission" date="2021-01" db="EMBL/GenBank/DDBJ databases">
        <title>Modified the classification status of verrucomicrobia.</title>
        <authorList>
            <person name="Feng X."/>
        </authorList>
    </citation>
    <scope>NUCLEOTIDE SEQUENCE</scope>
    <source>
        <strain evidence="3">KCTC 22201</strain>
    </source>
</reference>
<dbReference type="Proteomes" id="UP000658278">
    <property type="component" value="Unassembled WGS sequence"/>
</dbReference>
<dbReference type="GO" id="GO:0016226">
    <property type="term" value="P:iron-sulfur cluster assembly"/>
    <property type="evidence" value="ECO:0007669"/>
    <property type="project" value="InterPro"/>
</dbReference>
<protein>
    <submittedName>
        <fullName evidence="3">Iron-sulfur cluster assembly accessory protein</fullName>
    </submittedName>
</protein>
<organism evidence="3 4">
    <name type="scientific">Haloferula rosea</name>
    <dbReference type="NCBI Taxonomy" id="490093"/>
    <lineage>
        <taxon>Bacteria</taxon>
        <taxon>Pseudomonadati</taxon>
        <taxon>Verrucomicrobiota</taxon>
        <taxon>Verrucomicrobiia</taxon>
        <taxon>Verrucomicrobiales</taxon>
        <taxon>Verrucomicrobiaceae</taxon>
        <taxon>Haloferula</taxon>
    </lineage>
</organism>
<feature type="region of interest" description="Disordered" evidence="1">
    <location>
        <begin position="105"/>
        <end position="124"/>
    </location>
</feature>
<feature type="domain" description="Core" evidence="2">
    <location>
        <begin position="2"/>
        <end position="102"/>
    </location>
</feature>
<dbReference type="InterPro" id="IPR035903">
    <property type="entry name" value="HesB-like_dom_sf"/>
</dbReference>
<dbReference type="NCBIfam" id="TIGR00049">
    <property type="entry name" value="iron-sulfur cluster assembly accessory protein"/>
    <property type="match status" value="1"/>
</dbReference>
<dbReference type="EMBL" id="JAENII010000008">
    <property type="protein sequence ID" value="MBK1827670.1"/>
    <property type="molecule type" value="Genomic_DNA"/>
</dbReference>
<dbReference type="AlphaFoldDB" id="A0A934RG00"/>
<keyword evidence="4" id="KW-1185">Reference proteome</keyword>
<gene>
    <name evidence="3" type="ORF">JIN81_11620</name>
</gene>
<proteinExistence type="predicted"/>
<comment type="caution">
    <text evidence="3">The sequence shown here is derived from an EMBL/GenBank/DDBJ whole genome shotgun (WGS) entry which is preliminary data.</text>
</comment>
<dbReference type="GO" id="GO:0051537">
    <property type="term" value="F:2 iron, 2 sulfur cluster binding"/>
    <property type="evidence" value="ECO:0007669"/>
    <property type="project" value="TreeGrafter"/>
</dbReference>
<dbReference type="PANTHER" id="PTHR43011">
    <property type="entry name" value="IRON-SULFUR CLUSTER ASSEMBLY 2 HOMOLOG, MITOCHONDRIAL"/>
    <property type="match status" value="1"/>
</dbReference>
<evidence type="ECO:0000259" key="2">
    <source>
        <dbReference type="Pfam" id="PF01521"/>
    </source>
</evidence>
<dbReference type="RefSeq" id="WP_200279473.1">
    <property type="nucleotide sequence ID" value="NZ_JAENII010000008.1"/>
</dbReference>
<dbReference type="SUPFAM" id="SSF89360">
    <property type="entry name" value="HesB-like domain"/>
    <property type="match status" value="1"/>
</dbReference>
<evidence type="ECO:0000313" key="4">
    <source>
        <dbReference type="Proteomes" id="UP000658278"/>
    </source>
</evidence>
<dbReference type="Pfam" id="PF01521">
    <property type="entry name" value="Fe-S_biosyn"/>
    <property type="match status" value="1"/>
</dbReference>
<name>A0A934RG00_9BACT</name>
<dbReference type="Gene3D" id="2.60.300.12">
    <property type="entry name" value="HesB-like domain"/>
    <property type="match status" value="1"/>
</dbReference>
<dbReference type="GO" id="GO:0005506">
    <property type="term" value="F:iron ion binding"/>
    <property type="evidence" value="ECO:0007669"/>
    <property type="project" value="TreeGrafter"/>
</dbReference>
<accession>A0A934RG00</accession>
<dbReference type="GO" id="GO:0051539">
    <property type="term" value="F:4 iron, 4 sulfur cluster binding"/>
    <property type="evidence" value="ECO:0007669"/>
    <property type="project" value="TreeGrafter"/>
</dbReference>
<evidence type="ECO:0000313" key="3">
    <source>
        <dbReference type="EMBL" id="MBK1827670.1"/>
    </source>
</evidence>
<dbReference type="InterPro" id="IPR000361">
    <property type="entry name" value="ATAP_core_dom"/>
</dbReference>
<dbReference type="InterPro" id="IPR017870">
    <property type="entry name" value="FeS_cluster_insertion_CS"/>
</dbReference>
<sequence>MISINQRASEALRDLLAEKQAGPTAGLRLAVKRGGCAGWQYEMKITEPEPSDHIIQFDGGRLIVDAESTERLKDCVVDYEDSLSDAGFRIRNPQAARSCGCGTSFEAVGETPPDPEEIEDCGKP</sequence>
<dbReference type="InterPro" id="IPR016092">
    <property type="entry name" value="ATAP"/>
</dbReference>
<dbReference type="PROSITE" id="PS01152">
    <property type="entry name" value="HESB"/>
    <property type="match status" value="1"/>
</dbReference>